<sequence length="105" mass="12186">MDTILITAYSRAPQGTAMYEKFKHSGIVLEIEKETHKIVNAEFTFITEVAKQFFSKLLVGFNFYEELDLIIKRINEHYYAPSQQSVLVALKIAHQRYVDDVLTNN</sequence>
<organism evidence="2 3">
    <name type="scientific">Savagea faecisuis</name>
    <dbReference type="NCBI Taxonomy" id="1274803"/>
    <lineage>
        <taxon>Bacteria</taxon>
        <taxon>Bacillati</taxon>
        <taxon>Bacillota</taxon>
        <taxon>Bacilli</taxon>
        <taxon>Bacillales</taxon>
        <taxon>Caryophanaceae</taxon>
        <taxon>Savagea</taxon>
    </lineage>
</organism>
<evidence type="ECO:0000313" key="2">
    <source>
        <dbReference type="EMBL" id="MFD0944651.1"/>
    </source>
</evidence>
<reference evidence="3" key="1">
    <citation type="journal article" date="2019" name="Int. J. Syst. Evol. Microbiol.">
        <title>The Global Catalogue of Microorganisms (GCM) 10K type strain sequencing project: providing services to taxonomists for standard genome sequencing and annotation.</title>
        <authorList>
            <consortium name="The Broad Institute Genomics Platform"/>
            <consortium name="The Broad Institute Genome Sequencing Center for Infectious Disease"/>
            <person name="Wu L."/>
            <person name="Ma J."/>
        </authorList>
    </citation>
    <scope>NUCLEOTIDE SEQUENCE [LARGE SCALE GENOMIC DNA]</scope>
    <source>
        <strain evidence="3">CCUG 63563</strain>
    </source>
</reference>
<feature type="domain" description="DUF3870" evidence="1">
    <location>
        <begin position="6"/>
        <end position="97"/>
    </location>
</feature>
<comment type="caution">
    <text evidence="2">The sequence shown here is derived from an EMBL/GenBank/DDBJ whole genome shotgun (WGS) entry which is preliminary data.</text>
</comment>
<dbReference type="EMBL" id="JBHTJF010000043">
    <property type="protein sequence ID" value="MFD0944651.1"/>
    <property type="molecule type" value="Genomic_DNA"/>
</dbReference>
<gene>
    <name evidence="2" type="ORF">ACFQ0V_12950</name>
</gene>
<evidence type="ECO:0000259" key="1">
    <source>
        <dbReference type="Pfam" id="PF12986"/>
    </source>
</evidence>
<evidence type="ECO:0000313" key="3">
    <source>
        <dbReference type="Proteomes" id="UP001596976"/>
    </source>
</evidence>
<dbReference type="Pfam" id="PF12986">
    <property type="entry name" value="DUF3870"/>
    <property type="match status" value="1"/>
</dbReference>
<dbReference type="Proteomes" id="UP001596976">
    <property type="component" value="Unassembled WGS sequence"/>
</dbReference>
<protein>
    <submittedName>
        <fullName evidence="2">DUF3870 domain-containing protein</fullName>
    </submittedName>
</protein>
<keyword evidence="3" id="KW-1185">Reference proteome</keyword>
<accession>A0ABW3GZK1</accession>
<proteinExistence type="predicted"/>
<dbReference type="RefSeq" id="WP_381014360.1">
    <property type="nucleotide sequence ID" value="NZ_JBHTJF010000043.1"/>
</dbReference>
<dbReference type="InterPro" id="IPR024617">
    <property type="entry name" value="DUF3870"/>
</dbReference>
<name>A0ABW3GZK1_9BACL</name>